<feature type="binding site" evidence="3">
    <location>
        <position position="138"/>
    </location>
    <ligand>
        <name>D-ribulose 5-phosphate</name>
        <dbReference type="ChEBI" id="CHEBI:58121"/>
    </ligand>
</feature>
<evidence type="ECO:0000256" key="3">
    <source>
        <dbReference type="PIRSR" id="PIRSR005384-2"/>
    </source>
</evidence>
<dbReference type="InterPro" id="IPR036569">
    <property type="entry name" value="RpiB_LacA_LacB_sf"/>
</dbReference>
<dbReference type="NCBIfam" id="TIGR00689">
    <property type="entry name" value="rpiB_lacA_lacB"/>
    <property type="match status" value="1"/>
</dbReference>
<keyword evidence="4" id="KW-0812">Transmembrane</keyword>
<evidence type="ECO:0000313" key="6">
    <source>
        <dbReference type="Proteomes" id="UP000772186"/>
    </source>
</evidence>
<keyword evidence="4" id="KW-0472">Membrane</keyword>
<dbReference type="Proteomes" id="UP000772186">
    <property type="component" value="Unassembled WGS sequence"/>
</dbReference>
<keyword evidence="4" id="KW-1133">Transmembrane helix</keyword>
<keyword evidence="5" id="KW-0413">Isomerase</keyword>
<feature type="transmembrane region" description="Helical" evidence="4">
    <location>
        <begin position="64"/>
        <end position="81"/>
    </location>
</feature>
<dbReference type="GO" id="GO:0016861">
    <property type="term" value="F:intramolecular oxidoreductase activity, interconverting aldoses and ketoses"/>
    <property type="evidence" value="ECO:0007669"/>
    <property type="project" value="UniProtKB-ARBA"/>
</dbReference>
<protein>
    <submittedName>
        <fullName evidence="5">RpiB/LacA/LacB family sugar-phosphate isomerase</fullName>
    </submittedName>
</protein>
<feature type="active site" description="Proton donor" evidence="2">
    <location>
        <position position="104"/>
    </location>
</feature>
<accession>A0A953NFU9</accession>
<dbReference type="Pfam" id="PF02502">
    <property type="entry name" value="LacAB_rpiB"/>
    <property type="match status" value="1"/>
</dbReference>
<dbReference type="AlphaFoldDB" id="A0A953NFU9"/>
<dbReference type="PIRSF" id="PIRSF005384">
    <property type="entry name" value="RpiB_LacA_B"/>
    <property type="match status" value="1"/>
</dbReference>
<feature type="active site" description="Proton acceptor" evidence="2">
    <location>
        <position position="71"/>
    </location>
</feature>
<dbReference type="RefSeq" id="WP_205517440.1">
    <property type="nucleotide sequence ID" value="NZ_CP070479.1"/>
</dbReference>
<dbReference type="NCBIfam" id="NF004051">
    <property type="entry name" value="PRK05571.1"/>
    <property type="match status" value="1"/>
</dbReference>
<sequence length="149" mass="16395">MSDKGKVVFASDHGGCLLKNEVLNYIKSLGYETVDLGPVDDSKSISYAEQGHKLANYMTNNKDVAFGVGFCGTGLGISYALNRHKGIRAARITSTEDANLAKLHNNANVIVLGGRQVNIEEAKEMINEYINTEYEGGRHKNRIDQIDEF</sequence>
<evidence type="ECO:0000256" key="1">
    <source>
        <dbReference type="ARBA" id="ARBA00008754"/>
    </source>
</evidence>
<dbReference type="Gene3D" id="3.40.1400.10">
    <property type="entry name" value="Sugar-phosphate isomerase, RpiB/LacA/LacB"/>
    <property type="match status" value="1"/>
</dbReference>
<keyword evidence="6" id="KW-1185">Reference proteome</keyword>
<feature type="binding site" evidence="3">
    <location>
        <position position="105"/>
    </location>
    <ligand>
        <name>D-ribulose 5-phosphate</name>
        <dbReference type="ChEBI" id="CHEBI:58121"/>
    </ligand>
</feature>
<feature type="binding site" evidence="3">
    <location>
        <begin position="12"/>
        <end position="13"/>
    </location>
    <ligand>
        <name>D-ribulose 5-phosphate</name>
        <dbReference type="ChEBI" id="CHEBI:58121"/>
    </ligand>
</feature>
<name>A0A953NFU9_9MOLU</name>
<evidence type="ECO:0000256" key="4">
    <source>
        <dbReference type="SAM" id="Phobius"/>
    </source>
</evidence>
<gene>
    <name evidence="5" type="ORF">LAD73_00970</name>
</gene>
<proteinExistence type="inferred from homology"/>
<feature type="binding site" evidence="3">
    <location>
        <begin position="72"/>
        <end position="76"/>
    </location>
    <ligand>
        <name>D-ribulose 5-phosphate</name>
        <dbReference type="ChEBI" id="CHEBI:58121"/>
    </ligand>
</feature>
<dbReference type="EMBL" id="JAIQBY010000004">
    <property type="protein sequence ID" value="MBZ4195294.1"/>
    <property type="molecule type" value="Genomic_DNA"/>
</dbReference>
<dbReference type="SUPFAM" id="SSF89623">
    <property type="entry name" value="Ribose/Galactose isomerase RpiB/AlsB"/>
    <property type="match status" value="1"/>
</dbReference>
<comment type="caution">
    <text evidence="5">The sequence shown here is derived from an EMBL/GenBank/DDBJ whole genome shotgun (WGS) entry which is preliminary data.</text>
</comment>
<organism evidence="5 6">
    <name type="scientific">Mycoplasma tauri</name>
    <dbReference type="NCBI Taxonomy" id="547987"/>
    <lineage>
        <taxon>Bacteria</taxon>
        <taxon>Bacillati</taxon>
        <taxon>Mycoplasmatota</taxon>
        <taxon>Mollicutes</taxon>
        <taxon>Mycoplasmataceae</taxon>
        <taxon>Mycoplasma</taxon>
    </lineage>
</organism>
<evidence type="ECO:0000313" key="5">
    <source>
        <dbReference type="EMBL" id="MBZ4195294.1"/>
    </source>
</evidence>
<feature type="binding site" evidence="3">
    <location>
        <position position="142"/>
    </location>
    <ligand>
        <name>D-ribulose 5-phosphate</name>
        <dbReference type="ChEBI" id="CHEBI:58121"/>
    </ligand>
</feature>
<reference evidence="5 6" key="1">
    <citation type="submission" date="2021-09" db="EMBL/GenBank/DDBJ databases">
        <title>WGS of Mycoplasma sp. Zaradi2 strains.</title>
        <authorList>
            <person name="Spergser J."/>
        </authorList>
    </citation>
    <scope>NUCLEOTIDE SEQUENCE [LARGE SCALE GENOMIC DNA]</scope>
    <source>
        <strain evidence="5 6">1331</strain>
    </source>
</reference>
<comment type="similarity">
    <text evidence="1">Belongs to the LacAB/RpiB family.</text>
</comment>
<feature type="binding site" evidence="3">
    <location>
        <position position="115"/>
    </location>
    <ligand>
        <name>D-ribulose 5-phosphate</name>
        <dbReference type="ChEBI" id="CHEBI:58121"/>
    </ligand>
</feature>
<dbReference type="PANTHER" id="PTHR30345">
    <property type="entry name" value="RIBOSE-5-PHOSPHATE ISOMERASE B"/>
    <property type="match status" value="1"/>
</dbReference>
<dbReference type="PANTHER" id="PTHR30345:SF0">
    <property type="entry name" value="DNA DAMAGE-REPAIR_TOLERATION PROTEIN DRT102"/>
    <property type="match status" value="1"/>
</dbReference>
<dbReference type="GO" id="GO:0005975">
    <property type="term" value="P:carbohydrate metabolic process"/>
    <property type="evidence" value="ECO:0007669"/>
    <property type="project" value="InterPro"/>
</dbReference>
<dbReference type="InterPro" id="IPR003500">
    <property type="entry name" value="RpiB_LacA_LacB"/>
</dbReference>
<evidence type="ECO:0000256" key="2">
    <source>
        <dbReference type="PIRSR" id="PIRSR005384-1"/>
    </source>
</evidence>